<dbReference type="EMBL" id="JACEFF010000218">
    <property type="protein sequence ID" value="KAH9641638.1"/>
    <property type="molecule type" value="Genomic_DNA"/>
</dbReference>
<name>A0A922MS00_SPOEX</name>
<organism evidence="2 3">
    <name type="scientific">Spodoptera exigua</name>
    <name type="common">Beet armyworm</name>
    <name type="synonym">Noctua fulgens</name>
    <dbReference type="NCBI Taxonomy" id="7107"/>
    <lineage>
        <taxon>Eukaryota</taxon>
        <taxon>Metazoa</taxon>
        <taxon>Ecdysozoa</taxon>
        <taxon>Arthropoda</taxon>
        <taxon>Hexapoda</taxon>
        <taxon>Insecta</taxon>
        <taxon>Pterygota</taxon>
        <taxon>Neoptera</taxon>
        <taxon>Endopterygota</taxon>
        <taxon>Lepidoptera</taxon>
        <taxon>Glossata</taxon>
        <taxon>Ditrysia</taxon>
        <taxon>Noctuoidea</taxon>
        <taxon>Noctuidae</taxon>
        <taxon>Amphipyrinae</taxon>
        <taxon>Spodoptera</taxon>
    </lineage>
</organism>
<dbReference type="PANTHER" id="PTHR21301:SF11">
    <property type="entry name" value="GIY-YIG DOMAIN-CONTAINING PROTEIN"/>
    <property type="match status" value="1"/>
</dbReference>
<reference evidence="2" key="1">
    <citation type="journal article" date="2021" name="G3 (Bethesda)">
        <title>Genome and transcriptome analysis of the beet armyworm Spodoptera exigua reveals targets for pest control. .</title>
        <authorList>
            <person name="Simon S."/>
            <person name="Breeschoten T."/>
            <person name="Jansen H.J."/>
            <person name="Dirks R.P."/>
            <person name="Schranz M.E."/>
            <person name="Ros V.I.D."/>
        </authorList>
    </citation>
    <scope>NUCLEOTIDE SEQUENCE</scope>
    <source>
        <strain evidence="2">TB_SE_WUR_2020</strain>
    </source>
</reference>
<accession>A0A922MS00</accession>
<evidence type="ECO:0000313" key="2">
    <source>
        <dbReference type="EMBL" id="KAH9641638.1"/>
    </source>
</evidence>
<evidence type="ECO:0000259" key="1">
    <source>
        <dbReference type="Pfam" id="PF26215"/>
    </source>
</evidence>
<evidence type="ECO:0000313" key="3">
    <source>
        <dbReference type="Proteomes" id="UP000814243"/>
    </source>
</evidence>
<protein>
    <recommendedName>
        <fullName evidence="1">Helix-turn-helix domain-containing protein</fullName>
    </recommendedName>
</protein>
<dbReference type="PANTHER" id="PTHR21301">
    <property type="entry name" value="REVERSE TRANSCRIPTASE"/>
    <property type="match status" value="1"/>
</dbReference>
<dbReference type="Pfam" id="PF26215">
    <property type="entry name" value="HTH_animal"/>
    <property type="match status" value="1"/>
</dbReference>
<proteinExistence type="predicted"/>
<feature type="domain" description="Helix-turn-helix" evidence="1">
    <location>
        <begin position="147"/>
        <end position="197"/>
    </location>
</feature>
<dbReference type="AlphaFoldDB" id="A0A922MS00"/>
<sequence>MSISKFGDNLTDLFVGLTIAQSDENPKTSKILRPINEKLAIYTSKPSANLKRFADGLRNRRLSTIISARDYSQLKDAVRAAEDEELGQPSSSNNIFNATQRRVHSSIQFTTEKEKDGMLPFLDVLVSRGTDSRLSHTVYRKPTHTDRYLRADSHHHPSYLASVPRTLINRALNLCDPQYIDAEFDHLRQVLENNGYNWRQCTRNGELIK</sequence>
<dbReference type="Proteomes" id="UP000814243">
    <property type="component" value="Unassembled WGS sequence"/>
</dbReference>
<comment type="caution">
    <text evidence="2">The sequence shown here is derived from an EMBL/GenBank/DDBJ whole genome shotgun (WGS) entry which is preliminary data.</text>
</comment>
<gene>
    <name evidence="2" type="ORF">HF086_009984</name>
</gene>
<dbReference type="InterPro" id="IPR058912">
    <property type="entry name" value="HTH_animal"/>
</dbReference>